<dbReference type="EMBL" id="UPTC01000006">
    <property type="protein sequence ID" value="VBB25278.1"/>
    <property type="molecule type" value="Genomic_DNA"/>
</dbReference>
<reference evidence="9 10" key="1">
    <citation type="submission" date="2018-08" db="EMBL/GenBank/DDBJ databases">
        <authorList>
            <person name="Laetsch R D."/>
            <person name="Stevens L."/>
            <person name="Kumar S."/>
            <person name="Blaxter L. M."/>
        </authorList>
    </citation>
    <scope>NUCLEOTIDE SEQUENCE [LARGE SCALE GENOMIC DNA]</scope>
</reference>
<comment type="similarity">
    <text evidence="2">Belongs to the universal ribosomal protein uS15 family.</text>
</comment>
<keyword evidence="3" id="KW-0809">Transit peptide</keyword>
<dbReference type="PANTHER" id="PTHR46685">
    <property type="entry name" value="28S RIBOSOMAL PROTEIN S15, MITOCHONDRIAL"/>
    <property type="match status" value="1"/>
</dbReference>
<evidence type="ECO:0000256" key="7">
    <source>
        <dbReference type="ARBA" id="ARBA00035249"/>
    </source>
</evidence>
<dbReference type="GO" id="GO:0003723">
    <property type="term" value="F:RNA binding"/>
    <property type="evidence" value="ECO:0007669"/>
    <property type="project" value="TreeGrafter"/>
</dbReference>
<gene>
    <name evidence="9" type="ORF">NAV_LOCUS108</name>
</gene>
<comment type="subcellular location">
    <subcellularLocation>
        <location evidence="1">Mitochondrion</location>
    </subcellularLocation>
</comment>
<keyword evidence="4" id="KW-0689">Ribosomal protein</keyword>
<dbReference type="GO" id="GO:0003735">
    <property type="term" value="F:structural constituent of ribosome"/>
    <property type="evidence" value="ECO:0007669"/>
    <property type="project" value="InterPro"/>
</dbReference>
<evidence type="ECO:0000313" key="9">
    <source>
        <dbReference type="EMBL" id="VBB25278.1"/>
    </source>
</evidence>
<dbReference type="GO" id="GO:0005763">
    <property type="term" value="C:mitochondrial small ribosomal subunit"/>
    <property type="evidence" value="ECO:0007669"/>
    <property type="project" value="TreeGrafter"/>
</dbReference>
<keyword evidence="10" id="KW-1185">Reference proteome</keyword>
<evidence type="ECO:0000256" key="2">
    <source>
        <dbReference type="ARBA" id="ARBA00008434"/>
    </source>
</evidence>
<evidence type="ECO:0000256" key="1">
    <source>
        <dbReference type="ARBA" id="ARBA00004173"/>
    </source>
</evidence>
<dbReference type="PANTHER" id="PTHR46685:SF1">
    <property type="entry name" value="SMALL RIBOSOMAL SUBUNIT PROTEIN US15M"/>
    <property type="match status" value="1"/>
</dbReference>
<evidence type="ECO:0000256" key="4">
    <source>
        <dbReference type="ARBA" id="ARBA00022980"/>
    </source>
</evidence>
<evidence type="ECO:0000256" key="8">
    <source>
        <dbReference type="ARBA" id="ARBA00035528"/>
    </source>
</evidence>
<evidence type="ECO:0000313" key="10">
    <source>
        <dbReference type="Proteomes" id="UP000276991"/>
    </source>
</evidence>
<sequence length="356" mass="42164">MTVVYRNILLWRNACSRVISGGYRNIYLITVKRQSSRPRFPFFNKHMKVTDPARQDPDHFEKLAHKVPLDERYVDTLSLLWKEKTGSEREVTFKGDDRMIGRKPQNWVPEIDENSPKANYAELDWEEIPESVKKIFSIKFGERRDYTDAWKKALIDKVRKHELDINSLEVKIAWTTGVIRSWTLLVQEIDNKPKKPAHIIYPLQLMIAFRRKLLRQLREVDTAAFEKVLSELKIAYHVPKRPEEQVEKRRKAWVEALLKERIAMEKDIKMEELNKKYIAERIKCGPEIKNRLEKLDTEETKINSRLKELAKIQGEMSKKLPKYQPKLIEELSEIAAHAILYHRPEDSQRKDRLLAA</sequence>
<dbReference type="InterPro" id="IPR000589">
    <property type="entry name" value="Ribosomal_uS15"/>
</dbReference>
<dbReference type="OrthoDB" id="441444at2759"/>
<dbReference type="AlphaFoldDB" id="A0A498S1L1"/>
<dbReference type="STRING" id="6277.A0A498S1L1"/>
<dbReference type="SMART" id="SM01387">
    <property type="entry name" value="Ribosomal_S15"/>
    <property type="match status" value="1"/>
</dbReference>
<evidence type="ECO:0000256" key="5">
    <source>
        <dbReference type="ARBA" id="ARBA00023128"/>
    </source>
</evidence>
<dbReference type="GO" id="GO:0032543">
    <property type="term" value="P:mitochondrial translation"/>
    <property type="evidence" value="ECO:0007669"/>
    <property type="project" value="TreeGrafter"/>
</dbReference>
<name>A0A498S1L1_ACAVI</name>
<dbReference type="InterPro" id="IPR009068">
    <property type="entry name" value="uS15_NS1_RNA-bd_sf"/>
</dbReference>
<dbReference type="SUPFAM" id="SSF47060">
    <property type="entry name" value="S15/NS1 RNA-binding domain"/>
    <property type="match status" value="1"/>
</dbReference>
<dbReference type="InterPro" id="IPR052137">
    <property type="entry name" value="uS15_ribosomal"/>
</dbReference>
<accession>A0A498S1L1</accession>
<proteinExistence type="inferred from homology"/>
<protein>
    <recommendedName>
        <fullName evidence="7">Small ribosomal subunit protein uS15m</fullName>
    </recommendedName>
    <alternativeName>
        <fullName evidence="8">28S ribosomal protein S15, mitochondrial</fullName>
    </alternativeName>
</protein>
<evidence type="ECO:0000256" key="6">
    <source>
        <dbReference type="ARBA" id="ARBA00023274"/>
    </source>
</evidence>
<dbReference type="Gene3D" id="1.10.287.10">
    <property type="entry name" value="S15/NS1, RNA-binding"/>
    <property type="match status" value="1"/>
</dbReference>
<organism evidence="9 10">
    <name type="scientific">Acanthocheilonema viteae</name>
    <name type="common">Filarial nematode worm</name>
    <name type="synonym">Dipetalonema viteae</name>
    <dbReference type="NCBI Taxonomy" id="6277"/>
    <lineage>
        <taxon>Eukaryota</taxon>
        <taxon>Metazoa</taxon>
        <taxon>Ecdysozoa</taxon>
        <taxon>Nematoda</taxon>
        <taxon>Chromadorea</taxon>
        <taxon>Rhabditida</taxon>
        <taxon>Spirurina</taxon>
        <taxon>Spiruromorpha</taxon>
        <taxon>Filarioidea</taxon>
        <taxon>Onchocercidae</taxon>
        <taxon>Acanthocheilonema</taxon>
    </lineage>
</organism>
<evidence type="ECO:0000256" key="3">
    <source>
        <dbReference type="ARBA" id="ARBA00022946"/>
    </source>
</evidence>
<dbReference type="Proteomes" id="UP000276991">
    <property type="component" value="Unassembled WGS sequence"/>
</dbReference>
<keyword evidence="6" id="KW-0687">Ribonucleoprotein</keyword>
<dbReference type="Pfam" id="PF00312">
    <property type="entry name" value="Ribosomal_S15"/>
    <property type="match status" value="1"/>
</dbReference>
<keyword evidence="5" id="KW-0496">Mitochondrion</keyword>